<dbReference type="PANTHER" id="PTHR11319:SF35">
    <property type="entry name" value="OUTER MEMBRANE PROTEIN PMPC-RELATED"/>
    <property type="match status" value="1"/>
</dbReference>
<dbReference type="Gene3D" id="2.160.20.10">
    <property type="entry name" value="Single-stranded right-handed beta-helix, Pectin lyase-like"/>
    <property type="match status" value="1"/>
</dbReference>
<dbReference type="SUPFAM" id="SSF51126">
    <property type="entry name" value="Pectin lyase-like"/>
    <property type="match status" value="1"/>
</dbReference>
<proteinExistence type="predicted"/>
<organism evidence="2">
    <name type="scientific">hydrothermal vent metagenome</name>
    <dbReference type="NCBI Taxonomy" id="652676"/>
    <lineage>
        <taxon>unclassified sequences</taxon>
        <taxon>metagenomes</taxon>
        <taxon>ecological metagenomes</taxon>
    </lineage>
</organism>
<dbReference type="AlphaFoldDB" id="A0A160VJI0"/>
<name>A0A160VJI0_9ZZZZ</name>
<dbReference type="InterPro" id="IPR011050">
    <property type="entry name" value="Pectin_lyase_fold/virulence"/>
</dbReference>
<dbReference type="InterPro" id="IPR012334">
    <property type="entry name" value="Pectin_lyas_fold"/>
</dbReference>
<dbReference type="InterPro" id="IPR006626">
    <property type="entry name" value="PbH1"/>
</dbReference>
<feature type="region of interest" description="Disordered" evidence="1">
    <location>
        <begin position="451"/>
        <end position="489"/>
    </location>
</feature>
<protein>
    <recommendedName>
        <fullName evidence="3">Right handed beta helix domain-containing protein</fullName>
    </recommendedName>
</protein>
<dbReference type="SMART" id="SM00710">
    <property type="entry name" value="PbH1"/>
    <property type="match status" value="4"/>
</dbReference>
<reference evidence="2" key="1">
    <citation type="submission" date="2015-10" db="EMBL/GenBank/DDBJ databases">
        <authorList>
            <person name="Gilbert D.G."/>
        </authorList>
    </citation>
    <scope>NUCLEOTIDE SEQUENCE</scope>
</reference>
<accession>A0A160VJI0</accession>
<feature type="compositionally biased region" description="Gly residues" evidence="1">
    <location>
        <begin position="479"/>
        <end position="489"/>
    </location>
</feature>
<dbReference type="EMBL" id="FAXC01000424">
    <property type="protein sequence ID" value="CUV10499.1"/>
    <property type="molecule type" value="Genomic_DNA"/>
</dbReference>
<dbReference type="Gene3D" id="2.60.40.10">
    <property type="entry name" value="Immunoglobulins"/>
    <property type="match status" value="1"/>
</dbReference>
<evidence type="ECO:0000256" key="1">
    <source>
        <dbReference type="SAM" id="MobiDB-lite"/>
    </source>
</evidence>
<sequence>MFFWLACDLPFSTKPSAEEDLFFVTHDYDGRVIREKTAITISWSDITIENFKEYRIEKAKIISGDYYWVDLAHLPDSLTTSYVDTLDDDGTFQYRVRVVDQRDQYRHELSEEFVVPNISSLYIPDHYVHLETAFDTKFIDNGDSIIFRPGVHLGNHDLLGKDVVITSTHGPIITILIGITAQQSVISIDKGKLDGVCIQNGNGLSGGGVWAGGTAVVTNCFIRNNLAVEDLTANMQIYPSGHGGGIFITDSALVTNCKIVKNRSRRGGGGVAADEFATIRNCIIYSNINSIAPSGEQEYPGGGLFVSSHSLGVTIKNCRFTRNRTENTGGGIFIGGLATVTNCIMNYNYAKLGGGGISVGAGSSLDLLNCSLYRNGSHNLFSKEYSVSSPGTIEIINCIISRGSLVDRSNIKFYSINSIYSLVQEVAIVAGLGNIVADPLFVDPEQSDFRLDPESPAINAGHPGNEYKDSNGSRNDMGAYGGPYGDDWE</sequence>
<evidence type="ECO:0008006" key="3">
    <source>
        <dbReference type="Google" id="ProtNLM"/>
    </source>
</evidence>
<gene>
    <name evidence="2" type="ORF">MGWOODY_Mmi907</name>
</gene>
<dbReference type="PANTHER" id="PTHR11319">
    <property type="entry name" value="G PROTEIN-COUPLED RECEPTOR-RELATED"/>
    <property type="match status" value="1"/>
</dbReference>
<evidence type="ECO:0000313" key="2">
    <source>
        <dbReference type="EMBL" id="CUV10499.1"/>
    </source>
</evidence>
<dbReference type="InterPro" id="IPR013783">
    <property type="entry name" value="Ig-like_fold"/>
</dbReference>